<dbReference type="InterPro" id="IPR000276">
    <property type="entry name" value="GPCR_Rhodpsn"/>
</dbReference>
<dbReference type="InterPro" id="IPR000161">
    <property type="entry name" value="Vprsn_rcpt_V2"/>
</dbReference>
<name>A0A7J7YDG2_MYOMY</name>
<feature type="compositionally biased region" description="Polar residues" evidence="16">
    <location>
        <begin position="326"/>
        <end position="341"/>
    </location>
</feature>
<feature type="transmembrane region" description="Helical" evidence="15">
    <location>
        <begin position="244"/>
        <end position="266"/>
    </location>
</feature>
<dbReference type="PRINTS" id="PR00898">
    <property type="entry name" value="VASOPRSNV2R"/>
</dbReference>
<comment type="function">
    <text evidence="13">Receptor for arginine vasopressin. The activity of this receptor is mediated by G proteins which activate adenylate cyclase. Involved in renal water reabsorption.</text>
</comment>
<dbReference type="GO" id="GO:0001992">
    <property type="term" value="P:regulation of systemic arterial blood pressure by vasopressin"/>
    <property type="evidence" value="ECO:0007669"/>
    <property type="project" value="TreeGrafter"/>
</dbReference>
<sequence>MLTAPTVSAVPQPLSQPLPPGNSSKEDTRNQLLAQAELALLSIVFVAVTLSNSLVLGALARHGRRGRWAPMHVFIGHLCLADLVVALFQVLPQLAWDATDRFQGPDALCRAVKYLQMVGMYASSYMILAMTLDRHRAICHPMVAYRHGGGAHWNQPVLLAWAFSLLFSLFIEPWGLRAYVTWIALMVFVAPALGIAACQVLIFREIHASLVPGPAERARGRRTASSGEGAPVSAAMAKTVRMTLVIVIVYVLCWAPFFLVQLWAAWDPKAPTEGPPFVLLMLLGSLNSCTNPWIYASFSSSVSSELRSLLCCARRRAPPSLGPQEESCTTASSFLAKDTSS</sequence>
<keyword evidence="19" id="KW-1185">Reference proteome</keyword>
<dbReference type="SUPFAM" id="SSF81321">
    <property type="entry name" value="Family A G protein-coupled receptor-like"/>
    <property type="match status" value="1"/>
</dbReference>
<evidence type="ECO:0000256" key="2">
    <source>
        <dbReference type="ARBA" id="ARBA00014011"/>
    </source>
</evidence>
<evidence type="ECO:0000256" key="14">
    <source>
        <dbReference type="ARBA" id="ARBA00046856"/>
    </source>
</evidence>
<evidence type="ECO:0000256" key="4">
    <source>
        <dbReference type="ARBA" id="ARBA00022692"/>
    </source>
</evidence>
<evidence type="ECO:0000256" key="11">
    <source>
        <dbReference type="ARBA" id="ARBA00023224"/>
    </source>
</evidence>
<evidence type="ECO:0000256" key="8">
    <source>
        <dbReference type="ARBA" id="ARBA00023139"/>
    </source>
</evidence>
<evidence type="ECO:0000313" key="18">
    <source>
        <dbReference type="EMBL" id="KAF6359510.1"/>
    </source>
</evidence>
<comment type="function">
    <text evidence="15">Involved in renal water reabsorption. Receptor for arginine vasopressin. The activity of this receptor is mediated by G proteins which activate adenylate cyclase.</text>
</comment>
<dbReference type="InterPro" id="IPR017452">
    <property type="entry name" value="GPCR_Rhodpsn_7TM"/>
</dbReference>
<feature type="region of interest" description="Disordered" evidence="16">
    <location>
        <begin position="1"/>
        <end position="27"/>
    </location>
</feature>
<evidence type="ECO:0000256" key="15">
    <source>
        <dbReference type="RuleBase" id="RU046427"/>
    </source>
</evidence>
<comment type="subunit">
    <text evidence="14">Interacts with ARRDC4. Identified in a complex containing at least ARRDC4, V2R and HGS. Interacts with TMEM147.</text>
</comment>
<keyword evidence="7 15" id="KW-0472">Membrane</keyword>
<dbReference type="PROSITE" id="PS50262">
    <property type="entry name" value="G_PROTEIN_RECEP_F1_2"/>
    <property type="match status" value="1"/>
</dbReference>
<evidence type="ECO:0000256" key="6">
    <source>
        <dbReference type="ARBA" id="ARBA00023040"/>
    </source>
</evidence>
<evidence type="ECO:0000256" key="3">
    <source>
        <dbReference type="ARBA" id="ARBA00022475"/>
    </source>
</evidence>
<keyword evidence="9 15" id="KW-0675">Receptor</keyword>
<protein>
    <recommendedName>
        <fullName evidence="2 15">Vasopressin V2 receptor</fullName>
    </recommendedName>
</protein>
<accession>A0A7J7YDG2</accession>
<dbReference type="Pfam" id="PF00001">
    <property type="entry name" value="7tm_1"/>
    <property type="match status" value="2"/>
</dbReference>
<gene>
    <name evidence="18" type="ORF">mMyoMyo1_001289</name>
</gene>
<feature type="transmembrane region" description="Helical" evidence="15">
    <location>
        <begin position="278"/>
        <end position="298"/>
    </location>
</feature>
<keyword evidence="3" id="KW-1003">Cell membrane</keyword>
<feature type="transmembrane region" description="Helical" evidence="15">
    <location>
        <begin position="183"/>
        <end position="203"/>
    </location>
</feature>
<dbReference type="GO" id="GO:0045907">
    <property type="term" value="P:positive regulation of vasoconstriction"/>
    <property type="evidence" value="ECO:0007669"/>
    <property type="project" value="TreeGrafter"/>
</dbReference>
<evidence type="ECO:0000256" key="7">
    <source>
        <dbReference type="ARBA" id="ARBA00023136"/>
    </source>
</evidence>
<dbReference type="Gene3D" id="1.20.1070.10">
    <property type="entry name" value="Rhodopsin 7-helix transmembrane proteins"/>
    <property type="match status" value="1"/>
</dbReference>
<dbReference type="Proteomes" id="UP000527355">
    <property type="component" value="Unassembled WGS sequence"/>
</dbReference>
<evidence type="ECO:0000313" key="19">
    <source>
        <dbReference type="Proteomes" id="UP000527355"/>
    </source>
</evidence>
<keyword evidence="6 15" id="KW-0297">G-protein coupled receptor</keyword>
<keyword evidence="10 15" id="KW-0325">Glycoprotein</keyword>
<feature type="transmembrane region" description="Helical" evidence="15">
    <location>
        <begin position="71"/>
        <end position="91"/>
    </location>
</feature>
<feature type="transmembrane region" description="Helical" evidence="15">
    <location>
        <begin position="111"/>
        <end position="132"/>
    </location>
</feature>
<feature type="transmembrane region" description="Helical" evidence="15">
    <location>
        <begin position="153"/>
        <end position="171"/>
    </location>
</feature>
<keyword evidence="4 15" id="KW-0812">Transmembrane</keyword>
<evidence type="ECO:0000256" key="5">
    <source>
        <dbReference type="ARBA" id="ARBA00022989"/>
    </source>
</evidence>
<evidence type="ECO:0000256" key="12">
    <source>
        <dbReference type="ARBA" id="ARBA00023288"/>
    </source>
</evidence>
<dbReference type="PANTHER" id="PTHR24241:SF20">
    <property type="entry name" value="VASOPRESSIN V2 RECEPTOR"/>
    <property type="match status" value="1"/>
</dbReference>
<dbReference type="EMBL" id="JABWUV010000004">
    <property type="protein sequence ID" value="KAF6359510.1"/>
    <property type="molecule type" value="Genomic_DNA"/>
</dbReference>
<dbReference type="GO" id="GO:0032870">
    <property type="term" value="P:cellular response to hormone stimulus"/>
    <property type="evidence" value="ECO:0007669"/>
    <property type="project" value="TreeGrafter"/>
</dbReference>
<comment type="subcellular location">
    <subcellularLocation>
        <location evidence="1 15">Cell membrane</location>
        <topology evidence="1 15">Multi-pass membrane protein</topology>
    </subcellularLocation>
</comment>
<keyword evidence="8" id="KW-0564">Palmitate</keyword>
<proteinExistence type="inferred from homology"/>
<feature type="domain" description="G-protein coupled receptors family 1 profile" evidence="17">
    <location>
        <begin position="51"/>
        <end position="295"/>
    </location>
</feature>
<dbReference type="GO" id="GO:0042277">
    <property type="term" value="F:peptide binding"/>
    <property type="evidence" value="ECO:0007669"/>
    <property type="project" value="TreeGrafter"/>
</dbReference>
<evidence type="ECO:0000256" key="13">
    <source>
        <dbReference type="ARBA" id="ARBA00045632"/>
    </source>
</evidence>
<comment type="similarity">
    <text evidence="15">Belongs to the G-protein coupled receptor 1 family. Vasopressin/oxytocin receptor subfamily.</text>
</comment>
<dbReference type="PRINTS" id="PR00896">
    <property type="entry name" value="VASOPRESSINR"/>
</dbReference>
<evidence type="ECO:0000256" key="10">
    <source>
        <dbReference type="ARBA" id="ARBA00023180"/>
    </source>
</evidence>
<keyword evidence="12" id="KW-0449">Lipoprotein</keyword>
<organism evidence="18 19">
    <name type="scientific">Myotis myotis</name>
    <name type="common">Greater mouse-eared bat</name>
    <name type="synonym">Vespertilio myotis</name>
    <dbReference type="NCBI Taxonomy" id="51298"/>
    <lineage>
        <taxon>Eukaryota</taxon>
        <taxon>Metazoa</taxon>
        <taxon>Chordata</taxon>
        <taxon>Craniata</taxon>
        <taxon>Vertebrata</taxon>
        <taxon>Euteleostomi</taxon>
        <taxon>Mammalia</taxon>
        <taxon>Eutheria</taxon>
        <taxon>Laurasiatheria</taxon>
        <taxon>Chiroptera</taxon>
        <taxon>Yangochiroptera</taxon>
        <taxon>Vespertilionidae</taxon>
        <taxon>Myotis</taxon>
    </lineage>
</organism>
<reference evidence="18 19" key="1">
    <citation type="journal article" date="2020" name="Nature">
        <title>Six reference-quality genomes reveal evolution of bat adaptations.</title>
        <authorList>
            <person name="Jebb D."/>
            <person name="Huang Z."/>
            <person name="Pippel M."/>
            <person name="Hughes G.M."/>
            <person name="Lavrichenko K."/>
            <person name="Devanna P."/>
            <person name="Winkler S."/>
            <person name="Jermiin L.S."/>
            <person name="Skirmuntt E.C."/>
            <person name="Katzourakis A."/>
            <person name="Burkitt-Gray L."/>
            <person name="Ray D.A."/>
            <person name="Sullivan K.A.M."/>
            <person name="Roscito J.G."/>
            <person name="Kirilenko B.M."/>
            <person name="Davalos L.M."/>
            <person name="Corthals A.P."/>
            <person name="Power M.L."/>
            <person name="Jones G."/>
            <person name="Ransome R.D."/>
            <person name="Dechmann D.K.N."/>
            <person name="Locatelli A.G."/>
            <person name="Puechmaille S.J."/>
            <person name="Fedrigo O."/>
            <person name="Jarvis E.D."/>
            <person name="Hiller M."/>
            <person name="Vernes S.C."/>
            <person name="Myers E.W."/>
            <person name="Teeling E.C."/>
        </authorList>
    </citation>
    <scope>NUCLEOTIDE SEQUENCE [LARGE SCALE GENOMIC DNA]</scope>
    <source>
        <strain evidence="18">MMyoMyo1</strain>
        <tissue evidence="18">Flight muscle</tissue>
    </source>
</reference>
<evidence type="ECO:0000256" key="9">
    <source>
        <dbReference type="ARBA" id="ARBA00023170"/>
    </source>
</evidence>
<dbReference type="PRINTS" id="PR00237">
    <property type="entry name" value="GPCRRHODOPSN"/>
</dbReference>
<feature type="transmembrane region" description="Helical" evidence="15">
    <location>
        <begin position="38"/>
        <end position="59"/>
    </location>
</feature>
<dbReference type="InterPro" id="IPR001817">
    <property type="entry name" value="Vasoprsn_rcpt"/>
</dbReference>
<dbReference type="GO" id="GO:0005000">
    <property type="term" value="F:vasopressin receptor activity"/>
    <property type="evidence" value="ECO:0007669"/>
    <property type="project" value="UniProtKB-UniRule"/>
</dbReference>
<keyword evidence="5 15" id="KW-1133">Transmembrane helix</keyword>
<dbReference type="GO" id="GO:0005886">
    <property type="term" value="C:plasma membrane"/>
    <property type="evidence" value="ECO:0007669"/>
    <property type="project" value="UniProtKB-SubCell"/>
</dbReference>
<dbReference type="VEuPathDB" id="HostDB:GeneID_118653877"/>
<dbReference type="AlphaFoldDB" id="A0A7J7YDG2"/>
<evidence type="ECO:0000256" key="1">
    <source>
        <dbReference type="ARBA" id="ARBA00004651"/>
    </source>
</evidence>
<comment type="caution">
    <text evidence="18">The sequence shown here is derived from an EMBL/GenBank/DDBJ whole genome shotgun (WGS) entry which is preliminary data.</text>
</comment>
<evidence type="ECO:0000259" key="17">
    <source>
        <dbReference type="PROSITE" id="PS50262"/>
    </source>
</evidence>
<keyword evidence="11 15" id="KW-0807">Transducer</keyword>
<feature type="region of interest" description="Disordered" evidence="16">
    <location>
        <begin position="319"/>
        <end position="341"/>
    </location>
</feature>
<evidence type="ECO:0000256" key="16">
    <source>
        <dbReference type="SAM" id="MobiDB-lite"/>
    </source>
</evidence>
<dbReference type="PROSITE" id="PS00237">
    <property type="entry name" value="G_PROTEIN_RECEP_F1_1"/>
    <property type="match status" value="1"/>
</dbReference>
<dbReference type="PANTHER" id="PTHR24241">
    <property type="entry name" value="NEUROPEPTIDE RECEPTOR-RELATED G-PROTEIN COUPLED RECEPTOR"/>
    <property type="match status" value="1"/>
</dbReference>